<dbReference type="Pfam" id="PF01446">
    <property type="entry name" value="Rep_1"/>
    <property type="match status" value="1"/>
</dbReference>
<sequence>MTDNAAPQTTPTTRTRTPLQRLEDRRDWRQRQWERRNRSSAWLIDEAVKQADDALGFVKPSRIARCGWPIGKPTIQLIGHTASITGLEHCASPWACPICSTIIRAARAKDLQQAADAWTQAGHGLVFATLTRPHTKAEPLVTGMDMIGGAWMAITASHQWRTIKQAYGIRHWARSLEITWNPRSGWHVHIHMLVFTDNPHTDCKAMQVDMLDLWNRQLERQGSRQAGKRHGVIVLPVTTTPAQVGGYMSKPPDSIGSEITRMDNKTSRKQSFAPFQLLDPDAIDELGAGTARRLWLEYVNATRGQRSITWSRKLRSELIGMPERTDQQIIDDTTHGTDVIDIPTGQYRQLKRSPSLMAYIMSRIETGEIPLAEDIINDIDNK</sequence>
<dbReference type="GO" id="GO:0006260">
    <property type="term" value="P:DNA replication"/>
    <property type="evidence" value="ECO:0007669"/>
    <property type="project" value="UniProtKB-KW"/>
</dbReference>
<accession>A0A6N9Z7E5</accession>
<evidence type="ECO:0000256" key="1">
    <source>
        <dbReference type="ARBA" id="ARBA00008909"/>
    </source>
</evidence>
<reference evidence="4 5" key="1">
    <citation type="submission" date="2019-10" db="EMBL/GenBank/DDBJ databases">
        <title>Bifidobacterium from non-human primates.</title>
        <authorList>
            <person name="Modesto M."/>
        </authorList>
    </citation>
    <scope>NUCLEOTIDE SEQUENCE [LARGE SCALE GENOMIC DNA]</scope>
    <source>
        <strain evidence="4 5">TRE17</strain>
    </source>
</reference>
<evidence type="ECO:0000256" key="3">
    <source>
        <dbReference type="SAM" id="MobiDB-lite"/>
    </source>
</evidence>
<dbReference type="Proteomes" id="UP000469194">
    <property type="component" value="Unassembled WGS sequence"/>
</dbReference>
<organism evidence="4 5">
    <name type="scientific">Bifidobacterium aerophilum</name>
    <dbReference type="NCBI Taxonomy" id="1798155"/>
    <lineage>
        <taxon>Bacteria</taxon>
        <taxon>Bacillati</taxon>
        <taxon>Actinomycetota</taxon>
        <taxon>Actinomycetes</taxon>
        <taxon>Bifidobacteriales</taxon>
        <taxon>Bifidobacteriaceae</taxon>
        <taxon>Bifidobacterium</taxon>
    </lineage>
</organism>
<name>A0A6N9Z7E5_9BIFI</name>
<comment type="caution">
    <text evidence="4">The sequence shown here is derived from an EMBL/GenBank/DDBJ whole genome shotgun (WGS) entry which is preliminary data.</text>
</comment>
<evidence type="ECO:0000313" key="4">
    <source>
        <dbReference type="EMBL" id="NEG90284.1"/>
    </source>
</evidence>
<keyword evidence="2" id="KW-0235">DNA replication</keyword>
<dbReference type="GO" id="GO:0003677">
    <property type="term" value="F:DNA binding"/>
    <property type="evidence" value="ECO:0007669"/>
    <property type="project" value="InterPro"/>
</dbReference>
<evidence type="ECO:0000256" key="2">
    <source>
        <dbReference type="ARBA" id="ARBA00022705"/>
    </source>
</evidence>
<dbReference type="EMBL" id="WHZW01000021">
    <property type="protein sequence ID" value="NEG90284.1"/>
    <property type="molecule type" value="Genomic_DNA"/>
</dbReference>
<keyword evidence="5" id="KW-1185">Reference proteome</keyword>
<feature type="compositionally biased region" description="Low complexity" evidence="3">
    <location>
        <begin position="7"/>
        <end position="20"/>
    </location>
</feature>
<comment type="similarity">
    <text evidence="1">Belongs to the Gram-positive plasmids replication protein type 1 family.</text>
</comment>
<dbReference type="RefSeq" id="WP_163232385.1">
    <property type="nucleotide sequence ID" value="NZ_WHZW01000021.1"/>
</dbReference>
<dbReference type="InterPro" id="IPR000989">
    <property type="entry name" value="Rep"/>
</dbReference>
<proteinExistence type="inferred from homology"/>
<dbReference type="AlphaFoldDB" id="A0A6N9Z7E5"/>
<feature type="region of interest" description="Disordered" evidence="3">
    <location>
        <begin position="1"/>
        <end position="23"/>
    </location>
</feature>
<evidence type="ECO:0000313" key="5">
    <source>
        <dbReference type="Proteomes" id="UP000469194"/>
    </source>
</evidence>
<gene>
    <name evidence="4" type="ORF">GFD25_09865</name>
</gene>
<protein>
    <submittedName>
        <fullName evidence="4">Uncharacterized protein</fullName>
    </submittedName>
</protein>